<dbReference type="NCBIfam" id="TIGR01534">
    <property type="entry name" value="GAPDH-I"/>
    <property type="match status" value="1"/>
</dbReference>
<feature type="site" description="Activates thiol group during catalysis" evidence="6">
    <location>
        <position position="180"/>
    </location>
</feature>
<dbReference type="InterPro" id="IPR020831">
    <property type="entry name" value="GlycerAld/Erythrose_P_DH"/>
</dbReference>
<evidence type="ECO:0000313" key="11">
    <source>
        <dbReference type="Proteomes" id="UP000031950"/>
    </source>
</evidence>
<gene>
    <name evidence="10" type="ORF">KP77_26300</name>
</gene>
<reference evidence="10 11" key="1">
    <citation type="submission" date="2015-01" db="EMBL/GenBank/DDBJ databases">
        <title>Genome sequence of Jeotgalibacillus alimentarius.</title>
        <authorList>
            <person name="Goh K.M."/>
            <person name="Chan K.-G."/>
            <person name="Yaakop A.S."/>
            <person name="Ee R."/>
            <person name="Gan H.M."/>
            <person name="Chan C.S."/>
        </authorList>
    </citation>
    <scope>NUCLEOTIDE SEQUENCE [LARGE SCALE GENOMIC DNA]</scope>
    <source>
        <strain evidence="10 11">YKJ-13</strain>
    </source>
</reference>
<dbReference type="InterPro" id="IPR020830">
    <property type="entry name" value="GlycerAld_3-P_DH_AS"/>
</dbReference>
<dbReference type="SUPFAM" id="SSF51735">
    <property type="entry name" value="NAD(P)-binding Rossmann-fold domains"/>
    <property type="match status" value="1"/>
</dbReference>
<dbReference type="Gene3D" id="3.40.50.720">
    <property type="entry name" value="NAD(P)-binding Rossmann-like Domain"/>
    <property type="match status" value="1"/>
</dbReference>
<evidence type="ECO:0000256" key="2">
    <source>
        <dbReference type="ARBA" id="ARBA00023002"/>
    </source>
</evidence>
<dbReference type="GO" id="GO:0050661">
    <property type="term" value="F:NADP binding"/>
    <property type="evidence" value="ECO:0007669"/>
    <property type="project" value="InterPro"/>
</dbReference>
<dbReference type="PRINTS" id="PR00078">
    <property type="entry name" value="G3PDHDRGNASE"/>
</dbReference>
<feature type="binding site" evidence="5">
    <location>
        <begin position="12"/>
        <end position="13"/>
    </location>
    <ligand>
        <name>NAD(+)</name>
        <dbReference type="ChEBI" id="CHEBI:57540"/>
    </ligand>
</feature>
<dbReference type="SMART" id="SM00846">
    <property type="entry name" value="Gp_dh_N"/>
    <property type="match status" value="1"/>
</dbReference>
<dbReference type="FunFam" id="3.40.50.720:FF:000001">
    <property type="entry name" value="Glyceraldehyde-3-phosphate dehydrogenase"/>
    <property type="match status" value="1"/>
</dbReference>
<evidence type="ECO:0000256" key="7">
    <source>
        <dbReference type="RuleBase" id="RU000397"/>
    </source>
</evidence>
<dbReference type="Pfam" id="PF00044">
    <property type="entry name" value="Gp_dh_N"/>
    <property type="match status" value="1"/>
</dbReference>
<evidence type="ECO:0000256" key="1">
    <source>
        <dbReference type="ARBA" id="ARBA00007406"/>
    </source>
</evidence>
<feature type="binding site" evidence="4">
    <location>
        <position position="234"/>
    </location>
    <ligand>
        <name>D-glyceraldehyde 3-phosphate</name>
        <dbReference type="ChEBI" id="CHEBI:59776"/>
    </ligand>
</feature>
<dbReference type="InterPro" id="IPR020829">
    <property type="entry name" value="GlycerAld_3-P_DH_cat"/>
</dbReference>
<dbReference type="FunFam" id="3.30.360.10:FF:000002">
    <property type="entry name" value="Glyceraldehyde-3-phosphate dehydrogenase"/>
    <property type="match status" value="1"/>
</dbReference>
<keyword evidence="2 8" id="KW-0560">Oxidoreductase</keyword>
<dbReference type="CDD" id="cd05214">
    <property type="entry name" value="GAPDH_I_N"/>
    <property type="match status" value="1"/>
</dbReference>
<comment type="similarity">
    <text evidence="1 7">Belongs to the glyceraldehyde-3-phosphate dehydrogenase family.</text>
</comment>
<dbReference type="CDD" id="cd18126">
    <property type="entry name" value="GAPDH_I_C"/>
    <property type="match status" value="1"/>
</dbReference>
<dbReference type="SUPFAM" id="SSF55347">
    <property type="entry name" value="Glyceraldehyde-3-phosphate dehydrogenase-like, C-terminal domain"/>
    <property type="match status" value="1"/>
</dbReference>
<dbReference type="InterPro" id="IPR020828">
    <property type="entry name" value="GlycerAld_3-P_DH_NAD(P)-bd"/>
</dbReference>
<accession>A0A0C2VRC1</accession>
<feature type="active site" description="Nucleophile" evidence="3">
    <location>
        <position position="153"/>
    </location>
</feature>
<organism evidence="10 11">
    <name type="scientific">Jeotgalibacillus alimentarius</name>
    <dbReference type="NCBI Taxonomy" id="135826"/>
    <lineage>
        <taxon>Bacteria</taxon>
        <taxon>Bacillati</taxon>
        <taxon>Bacillota</taxon>
        <taxon>Bacilli</taxon>
        <taxon>Bacillales</taxon>
        <taxon>Caryophanaceae</taxon>
        <taxon>Jeotgalibacillus</taxon>
    </lineage>
</organism>
<dbReference type="EMBL" id="JXRQ01000025">
    <property type="protein sequence ID" value="KIL46503.1"/>
    <property type="molecule type" value="Genomic_DNA"/>
</dbReference>
<evidence type="ECO:0000256" key="6">
    <source>
        <dbReference type="PIRSR" id="PIRSR000149-4"/>
    </source>
</evidence>
<dbReference type="PROSITE" id="PS00071">
    <property type="entry name" value="GAPDH"/>
    <property type="match status" value="1"/>
</dbReference>
<dbReference type="PIRSF" id="PIRSF000149">
    <property type="entry name" value="GAP_DH"/>
    <property type="match status" value="1"/>
</dbReference>
<evidence type="ECO:0000256" key="4">
    <source>
        <dbReference type="PIRSR" id="PIRSR000149-2"/>
    </source>
</evidence>
<dbReference type="Pfam" id="PF02800">
    <property type="entry name" value="Gp_dh_C"/>
    <property type="match status" value="1"/>
</dbReference>
<dbReference type="PATRIC" id="fig|135826.4.peg.2616"/>
<feature type="binding site" evidence="5">
    <location>
        <position position="316"/>
    </location>
    <ligand>
        <name>NAD(+)</name>
        <dbReference type="ChEBI" id="CHEBI:57540"/>
    </ligand>
</feature>
<dbReference type="RefSeq" id="WP_041123167.1">
    <property type="nucleotide sequence ID" value="NZ_JXRQ01000025.1"/>
</dbReference>
<dbReference type="GO" id="GO:0051287">
    <property type="term" value="F:NAD binding"/>
    <property type="evidence" value="ECO:0007669"/>
    <property type="project" value="InterPro"/>
</dbReference>
<dbReference type="Gene3D" id="3.30.360.10">
    <property type="entry name" value="Dihydrodipicolinate Reductase, domain 2"/>
    <property type="match status" value="1"/>
</dbReference>
<evidence type="ECO:0000256" key="8">
    <source>
        <dbReference type="RuleBase" id="RU361160"/>
    </source>
</evidence>
<sequence length="336" mass="36053">MTVKIGINGFGRIGRNVYRAALNNPDVEVVAVNDLTDANMLAHLLQYDSVHGKLDQKVEVDGDDNLLVDGHKVKVLAERDPANLPWGDLGVEIVIESTGIFTKGEAAAKHLEGGAKKVIISAPANGEDLTVVMGVNEDKYDPASHNVISNASCTTNCLAPYAKVLNDKFGIKRGMMTTVHSYTNDQQILDLPHKDYRRARAAAENIIPTSTGAAKAVSLVLPELEGKLNGMAMRVPTPNVSLVDLVVELDKNVTADEINGALKEAAEGNLKGILAYSDEPLVSTDYNGNTNSSIVDGLSTMVLEDNMVKVLSWYDNETGYSNRCVDLAAYMAAKGL</sequence>
<feature type="binding site" evidence="4">
    <location>
        <begin position="152"/>
        <end position="154"/>
    </location>
    <ligand>
        <name>D-glyceraldehyde 3-phosphate</name>
        <dbReference type="ChEBI" id="CHEBI:59776"/>
    </ligand>
</feature>
<dbReference type="AlphaFoldDB" id="A0A0C2VRC1"/>
<dbReference type="InterPro" id="IPR006424">
    <property type="entry name" value="Glyceraldehyde-3-P_DH_1"/>
</dbReference>
<comment type="caution">
    <text evidence="10">The sequence shown here is derived from an EMBL/GenBank/DDBJ whole genome shotgun (WGS) entry which is preliminary data.</text>
</comment>
<dbReference type="PANTHER" id="PTHR43148">
    <property type="entry name" value="GLYCERALDEHYDE-3-PHOSPHATE DEHYDROGENASE 2"/>
    <property type="match status" value="1"/>
</dbReference>
<feature type="binding site" evidence="4">
    <location>
        <begin position="211"/>
        <end position="212"/>
    </location>
    <ligand>
        <name>D-glyceraldehyde 3-phosphate</name>
        <dbReference type="ChEBI" id="CHEBI:59776"/>
    </ligand>
</feature>
<dbReference type="GO" id="GO:0006006">
    <property type="term" value="P:glucose metabolic process"/>
    <property type="evidence" value="ECO:0007669"/>
    <property type="project" value="InterPro"/>
</dbReference>
<evidence type="ECO:0000259" key="9">
    <source>
        <dbReference type="SMART" id="SM00846"/>
    </source>
</evidence>
<feature type="binding site" evidence="5">
    <location>
        <position position="34"/>
    </location>
    <ligand>
        <name>NAD(+)</name>
        <dbReference type="ChEBI" id="CHEBI:57540"/>
    </ligand>
</feature>
<dbReference type="InterPro" id="IPR036291">
    <property type="entry name" value="NAD(P)-bd_dom_sf"/>
</dbReference>
<dbReference type="Proteomes" id="UP000031950">
    <property type="component" value="Unassembled WGS sequence"/>
</dbReference>
<evidence type="ECO:0000313" key="10">
    <source>
        <dbReference type="EMBL" id="KIL46503.1"/>
    </source>
</evidence>
<evidence type="ECO:0000256" key="5">
    <source>
        <dbReference type="PIRSR" id="PIRSR000149-3"/>
    </source>
</evidence>
<dbReference type="STRING" id="135826.KP77_26300"/>
<protein>
    <recommendedName>
        <fullName evidence="8">Glyceraldehyde-3-phosphate dehydrogenase</fullName>
        <ecNumber evidence="8">1.2.1.-</ecNumber>
    </recommendedName>
</protein>
<dbReference type="GO" id="GO:0016620">
    <property type="term" value="F:oxidoreductase activity, acting on the aldehyde or oxo group of donors, NAD or NADP as acceptor"/>
    <property type="evidence" value="ECO:0007669"/>
    <property type="project" value="InterPro"/>
</dbReference>
<feature type="domain" description="Glyceraldehyde 3-phosphate dehydrogenase NAD(P) binding" evidence="9">
    <location>
        <begin position="3"/>
        <end position="153"/>
    </location>
</feature>
<feature type="binding site" evidence="4">
    <location>
        <position position="183"/>
    </location>
    <ligand>
        <name>D-glyceraldehyde 3-phosphate</name>
        <dbReference type="ChEBI" id="CHEBI:59776"/>
    </ligand>
</feature>
<proteinExistence type="inferred from homology"/>
<keyword evidence="11" id="KW-1185">Reference proteome</keyword>
<dbReference type="OrthoDB" id="9803304at2"/>
<name>A0A0C2VRC1_9BACL</name>
<feature type="binding site" evidence="5">
    <location>
        <position position="79"/>
    </location>
    <ligand>
        <name>NAD(+)</name>
        <dbReference type="ChEBI" id="CHEBI:57540"/>
    </ligand>
</feature>
<keyword evidence="5" id="KW-0547">Nucleotide-binding</keyword>
<evidence type="ECO:0000256" key="3">
    <source>
        <dbReference type="PIRSR" id="PIRSR000149-1"/>
    </source>
</evidence>
<keyword evidence="5" id="KW-0520">NAD</keyword>
<feature type="binding site" evidence="5">
    <location>
        <position position="121"/>
    </location>
    <ligand>
        <name>NAD(+)</name>
        <dbReference type="ChEBI" id="CHEBI:57540"/>
    </ligand>
</feature>
<dbReference type="EC" id="1.2.1.-" evidence="8"/>